<reference evidence="2 3" key="1">
    <citation type="submission" date="2019-09" db="EMBL/GenBank/DDBJ databases">
        <authorList>
            <person name="Ou C."/>
        </authorList>
    </citation>
    <scope>NUCLEOTIDE SEQUENCE [LARGE SCALE GENOMIC DNA]</scope>
    <source>
        <strain evidence="2">S2</strain>
        <tissue evidence="2">Leaf</tissue>
    </source>
</reference>
<evidence type="ECO:0000313" key="3">
    <source>
        <dbReference type="Proteomes" id="UP000327157"/>
    </source>
</evidence>
<dbReference type="AlphaFoldDB" id="A0A5N5HC76"/>
<name>A0A5N5HC76_9ROSA</name>
<gene>
    <name evidence="2" type="ORF">D8674_039502</name>
</gene>
<protein>
    <submittedName>
        <fullName evidence="2">Uncharacterized protein</fullName>
    </submittedName>
</protein>
<evidence type="ECO:0000313" key="2">
    <source>
        <dbReference type="EMBL" id="KAB2620744.1"/>
    </source>
</evidence>
<feature type="region of interest" description="Disordered" evidence="1">
    <location>
        <begin position="1"/>
        <end position="58"/>
    </location>
</feature>
<organism evidence="2 3">
    <name type="scientific">Pyrus ussuriensis x Pyrus communis</name>
    <dbReference type="NCBI Taxonomy" id="2448454"/>
    <lineage>
        <taxon>Eukaryota</taxon>
        <taxon>Viridiplantae</taxon>
        <taxon>Streptophyta</taxon>
        <taxon>Embryophyta</taxon>
        <taxon>Tracheophyta</taxon>
        <taxon>Spermatophyta</taxon>
        <taxon>Magnoliopsida</taxon>
        <taxon>eudicotyledons</taxon>
        <taxon>Gunneridae</taxon>
        <taxon>Pentapetalae</taxon>
        <taxon>rosids</taxon>
        <taxon>fabids</taxon>
        <taxon>Rosales</taxon>
        <taxon>Rosaceae</taxon>
        <taxon>Amygdaloideae</taxon>
        <taxon>Maleae</taxon>
        <taxon>Pyrus</taxon>
    </lineage>
</organism>
<reference evidence="2 3" key="2">
    <citation type="submission" date="2019-11" db="EMBL/GenBank/DDBJ databases">
        <title>A de novo genome assembly of a pear dwarfing rootstock.</title>
        <authorList>
            <person name="Wang F."/>
            <person name="Wang J."/>
            <person name="Li S."/>
            <person name="Zhang Y."/>
            <person name="Fang M."/>
            <person name="Ma L."/>
            <person name="Zhao Y."/>
            <person name="Jiang S."/>
        </authorList>
    </citation>
    <scope>NUCLEOTIDE SEQUENCE [LARGE SCALE GENOMIC DNA]</scope>
    <source>
        <strain evidence="2">S2</strain>
        <tissue evidence="2">Leaf</tissue>
    </source>
</reference>
<comment type="caution">
    <text evidence="2">The sequence shown here is derived from an EMBL/GenBank/DDBJ whole genome shotgun (WGS) entry which is preliminary data.</text>
</comment>
<dbReference type="EMBL" id="SMOL01000293">
    <property type="protein sequence ID" value="KAB2620744.1"/>
    <property type="molecule type" value="Genomic_DNA"/>
</dbReference>
<feature type="compositionally biased region" description="Basic and acidic residues" evidence="1">
    <location>
        <begin position="47"/>
        <end position="58"/>
    </location>
</feature>
<feature type="compositionally biased region" description="Polar residues" evidence="1">
    <location>
        <begin position="32"/>
        <end position="43"/>
    </location>
</feature>
<keyword evidence="3" id="KW-1185">Reference proteome</keyword>
<evidence type="ECO:0000256" key="1">
    <source>
        <dbReference type="SAM" id="MobiDB-lite"/>
    </source>
</evidence>
<dbReference type="Proteomes" id="UP000327157">
    <property type="component" value="Unassembled WGS sequence"/>
</dbReference>
<accession>A0A5N5HC76</accession>
<sequence>MGRWKFQKHSEGASAKKRRRRGSSGTWRCCSVGTSAGRPSNGTRPRRNTEKGAMHGGR</sequence>
<proteinExistence type="predicted"/>